<dbReference type="Proteomes" id="UP000051643">
    <property type="component" value="Unassembled WGS sequence"/>
</dbReference>
<evidence type="ECO:0000313" key="2">
    <source>
        <dbReference type="Proteomes" id="UP000051643"/>
    </source>
</evidence>
<protein>
    <recommendedName>
        <fullName evidence="3">Lipocalin-like domain-containing protein</fullName>
    </recommendedName>
</protein>
<dbReference type="RefSeq" id="WP_057482292.1">
    <property type="nucleotide sequence ID" value="NZ_BMWR01000001.1"/>
</dbReference>
<evidence type="ECO:0008006" key="3">
    <source>
        <dbReference type="Google" id="ProtNLM"/>
    </source>
</evidence>
<evidence type="ECO:0000313" key="1">
    <source>
        <dbReference type="EMBL" id="KRG28633.1"/>
    </source>
</evidence>
<organism evidence="1 2">
    <name type="scientific">Salegentibacter mishustinae</name>
    <dbReference type="NCBI Taxonomy" id="270918"/>
    <lineage>
        <taxon>Bacteria</taxon>
        <taxon>Pseudomonadati</taxon>
        <taxon>Bacteroidota</taxon>
        <taxon>Flavobacteriia</taxon>
        <taxon>Flavobacteriales</taxon>
        <taxon>Flavobacteriaceae</taxon>
        <taxon>Salegentibacter</taxon>
    </lineage>
</organism>
<gene>
    <name evidence="1" type="ORF">APR42_07620</name>
</gene>
<comment type="caution">
    <text evidence="1">The sequence shown here is derived from an EMBL/GenBank/DDBJ whole genome shotgun (WGS) entry which is preliminary data.</text>
</comment>
<accession>A0A0Q9Z9A8</accession>
<dbReference type="EMBL" id="LKTP01000023">
    <property type="protein sequence ID" value="KRG28633.1"/>
    <property type="molecule type" value="Genomic_DNA"/>
</dbReference>
<dbReference type="AlphaFoldDB" id="A0A0Q9Z9A8"/>
<dbReference type="PROSITE" id="PS51257">
    <property type="entry name" value="PROKAR_LIPOPROTEIN"/>
    <property type="match status" value="1"/>
</dbReference>
<name>A0A0Q9Z9A8_9FLAO</name>
<keyword evidence="2" id="KW-1185">Reference proteome</keyword>
<reference evidence="1" key="1">
    <citation type="submission" date="2015-10" db="EMBL/GenBank/DDBJ databases">
        <title>Draft genome sequence of Salegentibacter mishustinae KCTC 12263.</title>
        <authorList>
            <person name="Lin W."/>
            <person name="Zheng Q."/>
        </authorList>
    </citation>
    <scope>NUCLEOTIDE SEQUENCE [LARGE SCALE GENOMIC DNA]</scope>
    <source>
        <strain evidence="1">KCTC 12263</strain>
    </source>
</reference>
<proteinExistence type="predicted"/>
<sequence length="124" mass="14386">MKRLFKLSVLVLFLVSACSTEDSSDDISSSDFLIGKWEITAYMDEDNYEWPEEEGFYVFSEKRAQVQMYGDTFDESDATEYEYEYLPDSKELVMGGIVYTVEVISDNNIIIRRSCCGDKMTRIE</sequence>